<dbReference type="Pfam" id="PF00561">
    <property type="entry name" value="Abhydrolase_1"/>
    <property type="match status" value="1"/>
</dbReference>
<dbReference type="PANTHER" id="PTHR43798:SF31">
    <property type="entry name" value="AB HYDROLASE SUPERFAMILY PROTEIN YCLE"/>
    <property type="match status" value="1"/>
</dbReference>
<organism evidence="3 4">
    <name type="scientific">Saccharothrix lopnurensis</name>
    <dbReference type="NCBI Taxonomy" id="1670621"/>
    <lineage>
        <taxon>Bacteria</taxon>
        <taxon>Bacillati</taxon>
        <taxon>Actinomycetota</taxon>
        <taxon>Actinomycetes</taxon>
        <taxon>Pseudonocardiales</taxon>
        <taxon>Pseudonocardiaceae</taxon>
        <taxon>Saccharothrix</taxon>
    </lineage>
</organism>
<keyword evidence="1 3" id="KW-0378">Hydrolase</keyword>
<feature type="domain" description="AB hydrolase-1" evidence="2">
    <location>
        <begin position="24"/>
        <end position="108"/>
    </location>
</feature>
<protein>
    <submittedName>
        <fullName evidence="3">Alpha/beta fold hydrolase</fullName>
    </submittedName>
</protein>
<dbReference type="SUPFAM" id="SSF53474">
    <property type="entry name" value="alpha/beta-Hydrolases"/>
    <property type="match status" value="1"/>
</dbReference>
<dbReference type="EMBL" id="JBHSQO010000003">
    <property type="protein sequence ID" value="MFC6088438.1"/>
    <property type="molecule type" value="Genomic_DNA"/>
</dbReference>
<dbReference type="InterPro" id="IPR000073">
    <property type="entry name" value="AB_hydrolase_1"/>
</dbReference>
<reference evidence="4" key="1">
    <citation type="journal article" date="2019" name="Int. J. Syst. Evol. Microbiol.">
        <title>The Global Catalogue of Microorganisms (GCM) 10K type strain sequencing project: providing services to taxonomists for standard genome sequencing and annotation.</title>
        <authorList>
            <consortium name="The Broad Institute Genomics Platform"/>
            <consortium name="The Broad Institute Genome Sequencing Center for Infectious Disease"/>
            <person name="Wu L."/>
            <person name="Ma J."/>
        </authorList>
    </citation>
    <scope>NUCLEOTIDE SEQUENCE [LARGE SCALE GENOMIC DNA]</scope>
    <source>
        <strain evidence="4">CGMCC 4.7246</strain>
    </source>
</reference>
<accession>A0ABW1NYN2</accession>
<dbReference type="Gene3D" id="3.40.50.1820">
    <property type="entry name" value="alpha/beta hydrolase"/>
    <property type="match status" value="1"/>
</dbReference>
<dbReference type="InterPro" id="IPR029058">
    <property type="entry name" value="AB_hydrolase_fold"/>
</dbReference>
<evidence type="ECO:0000259" key="2">
    <source>
        <dbReference type="Pfam" id="PF00561"/>
    </source>
</evidence>
<dbReference type="Proteomes" id="UP001596220">
    <property type="component" value="Unassembled WGS sequence"/>
</dbReference>
<keyword evidence="4" id="KW-1185">Reference proteome</keyword>
<dbReference type="InterPro" id="IPR050266">
    <property type="entry name" value="AB_hydrolase_sf"/>
</dbReference>
<name>A0ABW1NYN2_9PSEU</name>
<comment type="caution">
    <text evidence="3">The sequence shown here is derived from an EMBL/GenBank/DDBJ whole genome shotgun (WGS) entry which is preliminary data.</text>
</comment>
<sequence>MEEHEVIANGGHVVRAVELGAGEPLVLCHGGSGWWGGFDALAGLLAVRVRVIRWEQRESGSLADLEALRAHLGLSRFALLGHAGGAEVALRYALANPELVSSLVAVSATGPREAPAGCRGLAVPTLLVDGTAAGAVGGAVDGAPGRGAAGPGSAPADVLADALPDVARVVLPGAGHVPWEASPGSFGWAVLAHLAR</sequence>
<dbReference type="GO" id="GO:0016787">
    <property type="term" value="F:hydrolase activity"/>
    <property type="evidence" value="ECO:0007669"/>
    <property type="project" value="UniProtKB-KW"/>
</dbReference>
<evidence type="ECO:0000313" key="4">
    <source>
        <dbReference type="Proteomes" id="UP001596220"/>
    </source>
</evidence>
<dbReference type="PANTHER" id="PTHR43798">
    <property type="entry name" value="MONOACYLGLYCEROL LIPASE"/>
    <property type="match status" value="1"/>
</dbReference>
<dbReference type="RefSeq" id="WP_380632975.1">
    <property type="nucleotide sequence ID" value="NZ_JBHSQO010000003.1"/>
</dbReference>
<evidence type="ECO:0000256" key="1">
    <source>
        <dbReference type="ARBA" id="ARBA00022801"/>
    </source>
</evidence>
<proteinExistence type="predicted"/>
<gene>
    <name evidence="3" type="ORF">ACFP3R_04080</name>
</gene>
<evidence type="ECO:0000313" key="3">
    <source>
        <dbReference type="EMBL" id="MFC6088438.1"/>
    </source>
</evidence>